<dbReference type="CDD" id="cd01392">
    <property type="entry name" value="HTH_LacI"/>
    <property type="match status" value="1"/>
</dbReference>
<dbReference type="InterPro" id="IPR028082">
    <property type="entry name" value="Peripla_BP_I"/>
</dbReference>
<reference evidence="5 6" key="1">
    <citation type="submission" date="2015-04" db="EMBL/GenBank/DDBJ databases">
        <title>Draft Genome Sequence of the Novel Agar-Digesting Marine Bacterium Q1.</title>
        <authorList>
            <person name="Li Y."/>
            <person name="Li D."/>
            <person name="Chen G."/>
            <person name="Du Z."/>
        </authorList>
    </citation>
    <scope>NUCLEOTIDE SEQUENCE [LARGE SCALE GENOMIC DNA]</scope>
    <source>
        <strain evidence="5 6">Q1</strain>
    </source>
</reference>
<evidence type="ECO:0000256" key="3">
    <source>
        <dbReference type="ARBA" id="ARBA00023163"/>
    </source>
</evidence>
<evidence type="ECO:0000313" key="5">
    <source>
        <dbReference type="EMBL" id="KMT65826.1"/>
    </source>
</evidence>
<gene>
    <name evidence="5" type="ORF">XM47_07460</name>
</gene>
<proteinExistence type="predicted"/>
<accession>A0A0J8JMI8</accession>
<keyword evidence="2" id="KW-0238">DNA-binding</keyword>
<dbReference type="InterPro" id="IPR010982">
    <property type="entry name" value="Lambda_DNA-bd_dom_sf"/>
</dbReference>
<keyword evidence="3" id="KW-0804">Transcription</keyword>
<dbReference type="CDD" id="cd01545">
    <property type="entry name" value="PBP1_SalR"/>
    <property type="match status" value="1"/>
</dbReference>
<dbReference type="SUPFAM" id="SSF47413">
    <property type="entry name" value="lambda repressor-like DNA-binding domains"/>
    <property type="match status" value="1"/>
</dbReference>
<dbReference type="SMART" id="SM00354">
    <property type="entry name" value="HTH_LACI"/>
    <property type="match status" value="1"/>
</dbReference>
<name>A0A0J8JMI8_9ALTE</name>
<dbReference type="GO" id="GO:0003700">
    <property type="term" value="F:DNA-binding transcription factor activity"/>
    <property type="evidence" value="ECO:0007669"/>
    <property type="project" value="TreeGrafter"/>
</dbReference>
<evidence type="ECO:0000313" key="6">
    <source>
        <dbReference type="Proteomes" id="UP000037600"/>
    </source>
</evidence>
<dbReference type="InterPro" id="IPR000843">
    <property type="entry name" value="HTH_LacI"/>
</dbReference>
<evidence type="ECO:0000256" key="1">
    <source>
        <dbReference type="ARBA" id="ARBA00023015"/>
    </source>
</evidence>
<dbReference type="Gene3D" id="1.10.260.40">
    <property type="entry name" value="lambda repressor-like DNA-binding domains"/>
    <property type="match status" value="1"/>
</dbReference>
<dbReference type="GO" id="GO:0000976">
    <property type="term" value="F:transcription cis-regulatory region binding"/>
    <property type="evidence" value="ECO:0007669"/>
    <property type="project" value="TreeGrafter"/>
</dbReference>
<dbReference type="Pfam" id="PF00356">
    <property type="entry name" value="LacI"/>
    <property type="match status" value="1"/>
</dbReference>
<dbReference type="EMBL" id="LAZL01000009">
    <property type="protein sequence ID" value="KMT65826.1"/>
    <property type="molecule type" value="Genomic_DNA"/>
</dbReference>
<dbReference type="Gene3D" id="3.40.50.2300">
    <property type="match status" value="2"/>
</dbReference>
<dbReference type="PANTHER" id="PTHR30146">
    <property type="entry name" value="LACI-RELATED TRANSCRIPTIONAL REPRESSOR"/>
    <property type="match status" value="1"/>
</dbReference>
<dbReference type="PATRIC" id="fig|1513271.3.peg.1528"/>
<dbReference type="STRING" id="1513271.XM47_07460"/>
<feature type="domain" description="HTH lacI-type" evidence="4">
    <location>
        <begin position="15"/>
        <end position="69"/>
    </location>
</feature>
<dbReference type="PANTHER" id="PTHR30146:SF153">
    <property type="entry name" value="LACTOSE OPERON REPRESSOR"/>
    <property type="match status" value="1"/>
</dbReference>
<evidence type="ECO:0000256" key="2">
    <source>
        <dbReference type="ARBA" id="ARBA00023125"/>
    </source>
</evidence>
<dbReference type="Proteomes" id="UP000037600">
    <property type="component" value="Unassembled WGS sequence"/>
</dbReference>
<dbReference type="SUPFAM" id="SSF53822">
    <property type="entry name" value="Periplasmic binding protein-like I"/>
    <property type="match status" value="1"/>
</dbReference>
<dbReference type="AlphaFoldDB" id="A0A0J8JMI8"/>
<dbReference type="Pfam" id="PF13377">
    <property type="entry name" value="Peripla_BP_3"/>
    <property type="match status" value="1"/>
</dbReference>
<keyword evidence="6" id="KW-1185">Reference proteome</keyword>
<dbReference type="InterPro" id="IPR046335">
    <property type="entry name" value="LacI/GalR-like_sensor"/>
</dbReference>
<sequence>MDLILQMTDLKAMKATINDVAKLAGVSIKTVSRVTNNETGVRQSTKEKVQQAIDQLKYQPNQSARSLAGTKSYVIGFVYDNPNAYYVIDMQQGILDACRANHYELLIHPINSKSENLLDELVEMVKHSRMSGLLLTPPLSEMTDIIQSLEEKGIKLVRILSGNANSKVTTPSVFVDDRSAAFQITQHLIEQGHQKIAFFGGDEEHNSSQERRQGYIDALTQANIKIESGLMLAGRYSFESGVESCKRVMSGVSKPSAIFACNDEIAAGALFSARLLGLDVPKDVAIAGFEDNPFSRQTWPKLTTAAQPTQEIASQAAELLFKNLRPSTQGDSTEQFISFQPQLVIRESTQS</sequence>
<dbReference type="PRINTS" id="PR00036">
    <property type="entry name" value="HTHLACI"/>
</dbReference>
<protein>
    <submittedName>
        <fullName evidence="5">LacI family transcriptional regulator</fullName>
    </submittedName>
</protein>
<organism evidence="5 6">
    <name type="scientific">Catenovulum maritimum</name>
    <dbReference type="NCBI Taxonomy" id="1513271"/>
    <lineage>
        <taxon>Bacteria</taxon>
        <taxon>Pseudomonadati</taxon>
        <taxon>Pseudomonadota</taxon>
        <taxon>Gammaproteobacteria</taxon>
        <taxon>Alteromonadales</taxon>
        <taxon>Alteromonadaceae</taxon>
        <taxon>Catenovulum</taxon>
    </lineage>
</organism>
<evidence type="ECO:0000259" key="4">
    <source>
        <dbReference type="PROSITE" id="PS50932"/>
    </source>
</evidence>
<keyword evidence="1" id="KW-0805">Transcription regulation</keyword>
<dbReference type="PROSITE" id="PS50932">
    <property type="entry name" value="HTH_LACI_2"/>
    <property type="match status" value="1"/>
</dbReference>
<comment type="caution">
    <text evidence="5">The sequence shown here is derived from an EMBL/GenBank/DDBJ whole genome shotgun (WGS) entry which is preliminary data.</text>
</comment>